<keyword evidence="1" id="KW-0732">Signal</keyword>
<dbReference type="SUPFAM" id="SSF51182">
    <property type="entry name" value="RmlC-like cupins"/>
    <property type="match status" value="1"/>
</dbReference>
<dbReference type="InterPro" id="IPR011051">
    <property type="entry name" value="RmlC_Cupin_sf"/>
</dbReference>
<gene>
    <name evidence="2" type="ORF">Tasa_022_018</name>
</gene>
<name>A0A0D6MLF7_9PROT</name>
<evidence type="ECO:0000313" key="2">
    <source>
        <dbReference type="EMBL" id="GAN54519.1"/>
    </source>
</evidence>
<feature type="signal peptide" evidence="1">
    <location>
        <begin position="1"/>
        <end position="25"/>
    </location>
</feature>
<dbReference type="CDD" id="cd07009">
    <property type="entry name" value="cupin_BLL0285-like"/>
    <property type="match status" value="1"/>
</dbReference>
<dbReference type="Proteomes" id="UP000032679">
    <property type="component" value="Unassembled WGS sequence"/>
</dbReference>
<evidence type="ECO:0000256" key="1">
    <source>
        <dbReference type="SAM" id="SignalP"/>
    </source>
</evidence>
<accession>A0A0D6MLF7</accession>
<reference evidence="2 3" key="1">
    <citation type="submission" date="2012-10" db="EMBL/GenBank/DDBJ databases">
        <title>Genome sequencing of Tanticharoenia sakaeratensis NBRC 103193.</title>
        <authorList>
            <person name="Azuma Y."/>
            <person name="Hadano H."/>
            <person name="Hirakawa H."/>
            <person name="Matsushita K."/>
        </authorList>
    </citation>
    <scope>NUCLEOTIDE SEQUENCE [LARGE SCALE GENOMIC DNA]</scope>
    <source>
        <strain evidence="2 3">NBRC 103193</strain>
    </source>
</reference>
<proteinExistence type="predicted"/>
<keyword evidence="3" id="KW-1185">Reference proteome</keyword>
<comment type="caution">
    <text evidence="2">The sequence shown here is derived from an EMBL/GenBank/DDBJ whole genome shotgun (WGS) entry which is preliminary data.</text>
</comment>
<protein>
    <recommendedName>
        <fullName evidence="4">Cupin</fullName>
    </recommendedName>
</protein>
<evidence type="ECO:0008006" key="4">
    <source>
        <dbReference type="Google" id="ProtNLM"/>
    </source>
</evidence>
<feature type="chain" id="PRO_5002308122" description="Cupin" evidence="1">
    <location>
        <begin position="26"/>
        <end position="190"/>
    </location>
</feature>
<dbReference type="STRING" id="1231623.Tasa_022_018"/>
<dbReference type="EMBL" id="BALE01000022">
    <property type="protein sequence ID" value="GAN54519.1"/>
    <property type="molecule type" value="Genomic_DNA"/>
</dbReference>
<dbReference type="AlphaFoldDB" id="A0A0D6MLF7"/>
<organism evidence="2 3">
    <name type="scientific">Tanticharoenia sakaeratensis NBRC 103193</name>
    <dbReference type="NCBI Taxonomy" id="1231623"/>
    <lineage>
        <taxon>Bacteria</taxon>
        <taxon>Pseudomonadati</taxon>
        <taxon>Pseudomonadota</taxon>
        <taxon>Alphaproteobacteria</taxon>
        <taxon>Acetobacterales</taxon>
        <taxon>Acetobacteraceae</taxon>
        <taxon>Tanticharoenia</taxon>
    </lineage>
</organism>
<sequence>MNRRACMTLCASLLTFPTVTAPAFAQISATGSQTANVAPGTPQPASPRVAYWDNWTDAQGVSHLTKCNLTSFQLKLVVPQADKEWLGRPMHGAATVVTNVQPAHWKGGWHQNPRIQWIVPTSGTLFMQAMDGTRVELNPGDALLGEDLDTRRDKAGHVGHLSGNVGDGPVTLLITQFDDARASHKPCPVQ</sequence>
<evidence type="ECO:0000313" key="3">
    <source>
        <dbReference type="Proteomes" id="UP000032679"/>
    </source>
</evidence>